<evidence type="ECO:0000256" key="2">
    <source>
        <dbReference type="ARBA" id="ARBA00022481"/>
    </source>
</evidence>
<evidence type="ECO:0000313" key="6">
    <source>
        <dbReference type="EMBL" id="MBE6421383.1"/>
    </source>
</evidence>
<comment type="caution">
    <text evidence="6">The sequence shown here is derived from an EMBL/GenBank/DDBJ whole genome shotgun (WGS) entry which is preliminary data.</text>
</comment>
<dbReference type="GO" id="GO:0015627">
    <property type="term" value="C:type II protein secretion system complex"/>
    <property type="evidence" value="ECO:0007669"/>
    <property type="project" value="InterPro"/>
</dbReference>
<dbReference type="PROSITE" id="PS00409">
    <property type="entry name" value="PROKAR_NTER_METHYL"/>
    <property type="match status" value="1"/>
</dbReference>
<reference evidence="6" key="1">
    <citation type="submission" date="2019-04" db="EMBL/GenBank/DDBJ databases">
        <title>Evolution of Biomass-Degrading Anaerobic Consortia Revealed by Metagenomics.</title>
        <authorList>
            <person name="Peng X."/>
        </authorList>
    </citation>
    <scope>NUCLEOTIDE SEQUENCE</scope>
    <source>
        <strain evidence="6">SIG66</strain>
    </source>
</reference>
<evidence type="ECO:0000256" key="1">
    <source>
        <dbReference type="ARBA" id="ARBA00004167"/>
    </source>
</evidence>
<sequence>MKKGFTLIELLVVVLIIGILSAVALPQYTKSVNKSRAAQALPVIKSLMQAVEVYFMANGTAPESLEDVDINISSDMIFTDSPDSTKPLKYMFRITKQGSIQAKAASVDMPHYEAHPAATASSGNKVNLGKIWCWVSADKSDQAEQICKSMGNFDSESSAVNGGGRYYTLK</sequence>
<proteinExistence type="predicted"/>
<dbReference type="Gene3D" id="3.30.700.10">
    <property type="entry name" value="Glycoprotein, Type 4 Pilin"/>
    <property type="match status" value="1"/>
</dbReference>
<gene>
    <name evidence="6" type="ORF">E7027_04540</name>
</gene>
<dbReference type="PRINTS" id="PR00813">
    <property type="entry name" value="BCTERIALGSPG"/>
</dbReference>
<dbReference type="Proteomes" id="UP000725649">
    <property type="component" value="Unassembled WGS sequence"/>
</dbReference>
<dbReference type="EMBL" id="SUVG01000005">
    <property type="protein sequence ID" value="MBE6421383.1"/>
    <property type="molecule type" value="Genomic_DNA"/>
</dbReference>
<keyword evidence="4" id="KW-1133">Transmembrane helix</keyword>
<dbReference type="SUPFAM" id="SSF54523">
    <property type="entry name" value="Pili subunits"/>
    <property type="match status" value="1"/>
</dbReference>
<keyword evidence="3" id="KW-0812">Transmembrane</keyword>
<keyword evidence="2" id="KW-0488">Methylation</keyword>
<keyword evidence="5" id="KW-0472">Membrane</keyword>
<protein>
    <submittedName>
        <fullName evidence="6">Prepilin-type N-terminal cleavage/methylation domain-containing protein</fullName>
    </submittedName>
</protein>
<dbReference type="PANTHER" id="PTHR30093:SF44">
    <property type="entry name" value="TYPE II SECRETION SYSTEM CORE PROTEIN G"/>
    <property type="match status" value="1"/>
</dbReference>
<evidence type="ECO:0000256" key="3">
    <source>
        <dbReference type="ARBA" id="ARBA00022692"/>
    </source>
</evidence>
<evidence type="ECO:0000256" key="4">
    <source>
        <dbReference type="ARBA" id="ARBA00022989"/>
    </source>
</evidence>
<dbReference type="InterPro" id="IPR012902">
    <property type="entry name" value="N_methyl_site"/>
</dbReference>
<dbReference type="Pfam" id="PF07963">
    <property type="entry name" value="N_methyl"/>
    <property type="match status" value="1"/>
</dbReference>
<organism evidence="6 7">
    <name type="scientific">Candidatus Avelusimicrobium gallicola</name>
    <dbReference type="NCBI Taxonomy" id="2562704"/>
    <lineage>
        <taxon>Bacteria</taxon>
        <taxon>Pseudomonadati</taxon>
        <taxon>Elusimicrobiota</taxon>
        <taxon>Elusimicrobia</taxon>
        <taxon>Elusimicrobiales</taxon>
        <taxon>Elusimicrobiaceae</taxon>
        <taxon>Candidatus Avelusimicrobium</taxon>
    </lineage>
</organism>
<evidence type="ECO:0000256" key="5">
    <source>
        <dbReference type="ARBA" id="ARBA00023136"/>
    </source>
</evidence>
<name>A0A928DPW6_9BACT</name>
<dbReference type="InterPro" id="IPR045584">
    <property type="entry name" value="Pilin-like"/>
</dbReference>
<accession>A0A928DPW6</accession>
<dbReference type="InterPro" id="IPR000983">
    <property type="entry name" value="Bac_GSPG_pilin"/>
</dbReference>
<evidence type="ECO:0000313" key="7">
    <source>
        <dbReference type="Proteomes" id="UP000725649"/>
    </source>
</evidence>
<comment type="subcellular location">
    <subcellularLocation>
        <location evidence="1">Membrane</location>
        <topology evidence="1">Single-pass membrane protein</topology>
    </subcellularLocation>
</comment>
<dbReference type="PANTHER" id="PTHR30093">
    <property type="entry name" value="GENERAL SECRETION PATHWAY PROTEIN G"/>
    <property type="match status" value="1"/>
</dbReference>
<dbReference type="GO" id="GO:0016020">
    <property type="term" value="C:membrane"/>
    <property type="evidence" value="ECO:0007669"/>
    <property type="project" value="UniProtKB-SubCell"/>
</dbReference>
<dbReference type="AlphaFoldDB" id="A0A928DPW6"/>
<dbReference type="GO" id="GO:0015628">
    <property type="term" value="P:protein secretion by the type II secretion system"/>
    <property type="evidence" value="ECO:0007669"/>
    <property type="project" value="InterPro"/>
</dbReference>
<dbReference type="NCBIfam" id="TIGR02532">
    <property type="entry name" value="IV_pilin_GFxxxE"/>
    <property type="match status" value="1"/>
</dbReference>